<comment type="caution">
    <text evidence="1">The sequence shown here is derived from an EMBL/GenBank/DDBJ whole genome shotgun (WGS) entry which is preliminary data.</text>
</comment>
<accession>X1ULJ9</accession>
<proteinExistence type="predicted"/>
<feature type="non-terminal residue" evidence="1">
    <location>
        <position position="1"/>
    </location>
</feature>
<reference evidence="1" key="1">
    <citation type="journal article" date="2014" name="Front. Microbiol.">
        <title>High frequency of phylogenetically diverse reductive dehalogenase-homologous genes in deep subseafloor sedimentary metagenomes.</title>
        <authorList>
            <person name="Kawai M."/>
            <person name="Futagami T."/>
            <person name="Toyoda A."/>
            <person name="Takaki Y."/>
            <person name="Nishi S."/>
            <person name="Hori S."/>
            <person name="Arai W."/>
            <person name="Tsubouchi T."/>
            <person name="Morono Y."/>
            <person name="Uchiyama I."/>
            <person name="Ito T."/>
            <person name="Fujiyama A."/>
            <person name="Inagaki F."/>
            <person name="Takami H."/>
        </authorList>
    </citation>
    <scope>NUCLEOTIDE SEQUENCE</scope>
    <source>
        <strain evidence="1">Expedition CK06-06</strain>
    </source>
</reference>
<gene>
    <name evidence="1" type="ORF">S12H4_56645</name>
</gene>
<protein>
    <submittedName>
        <fullName evidence="1">Uncharacterized protein</fullName>
    </submittedName>
</protein>
<evidence type="ECO:0000313" key="1">
    <source>
        <dbReference type="EMBL" id="GAJ18399.1"/>
    </source>
</evidence>
<name>X1ULJ9_9ZZZZ</name>
<sequence length="31" mass="3217">FTAGKYVTGMTNSAIPQLRAGATLYGVEIDA</sequence>
<organism evidence="1">
    <name type="scientific">marine sediment metagenome</name>
    <dbReference type="NCBI Taxonomy" id="412755"/>
    <lineage>
        <taxon>unclassified sequences</taxon>
        <taxon>metagenomes</taxon>
        <taxon>ecological metagenomes</taxon>
    </lineage>
</organism>
<dbReference type="EMBL" id="BARW01036504">
    <property type="protein sequence ID" value="GAJ18399.1"/>
    <property type="molecule type" value="Genomic_DNA"/>
</dbReference>
<dbReference type="AlphaFoldDB" id="X1ULJ9"/>